<keyword evidence="6" id="KW-1185">Reference proteome</keyword>
<keyword evidence="2" id="KW-0378">Hydrolase</keyword>
<dbReference type="InterPro" id="IPR002073">
    <property type="entry name" value="PDEase_catalytic_dom"/>
</dbReference>
<comment type="caution">
    <text evidence="5">The sequence shown here is derived from an EMBL/GenBank/DDBJ whole genome shotgun (WGS) entry which is preliminary data.</text>
</comment>
<feature type="coiled-coil region" evidence="3">
    <location>
        <begin position="74"/>
        <end position="104"/>
    </location>
</feature>
<dbReference type="GO" id="GO:0004114">
    <property type="term" value="F:3',5'-cyclic-nucleotide phosphodiesterase activity"/>
    <property type="evidence" value="ECO:0007669"/>
    <property type="project" value="InterPro"/>
</dbReference>
<sequence length="515" mass="58806">MVTMMEDDMVKIETVSDTSSTSGCSTIADQEHETFSVTANWTDLNHEDIKNAYTSPSINELIKRNIDILQKHILNVMIEREEEIRKLLEDYRQEEALLENHRDIADIALSPKARQELEHYVTTIASMYNNVLYHNFEHASHVMGSADALISIIKRSTSRKRVKVEKRSSMSTVSSTSARSSNFDVDDLDRKSISTFGISSCPMTHLALVFSALVHDVEHQGVGNNQLIAEKGPLAIKYEGRSIAENNSLDIARELLNQECYTNLRKSMFGEEESTPHIAGKFVRDNEKLFHDILPGTIQATDISSKERLDRNKEKWVQAFEDANSSPVCNCAELNKLPVRRQSLLRRSSVPPCGHDFEQEPRIRQRRLSIGNSQIPVKCRACNEESFLQLDYLRASSVLEQMIQAADVAHTMQSWPIFMKWNIKLYDELWAANLDSRGPDVSANWYKGQISFFDYYICPLAKRLQQCGVFGEMGSLFLHNLSENRARWLDQGEELCRQMHEDVLRKQGAAKNARQ</sequence>
<dbReference type="Pfam" id="PF00233">
    <property type="entry name" value="PDEase_I"/>
    <property type="match status" value="1"/>
</dbReference>
<dbReference type="PANTHER" id="PTHR11347">
    <property type="entry name" value="CYCLIC NUCLEOTIDE PHOSPHODIESTERASE"/>
    <property type="match status" value="1"/>
</dbReference>
<dbReference type="Proteomes" id="UP001054902">
    <property type="component" value="Unassembled WGS sequence"/>
</dbReference>
<dbReference type="Gene3D" id="1.10.1300.10">
    <property type="entry name" value="3'5'-cyclic nucleotide phosphodiesterase, catalytic domain"/>
    <property type="match status" value="1"/>
</dbReference>
<keyword evidence="3" id="KW-0175">Coiled coil</keyword>
<dbReference type="GO" id="GO:0046872">
    <property type="term" value="F:metal ion binding"/>
    <property type="evidence" value="ECO:0007669"/>
    <property type="project" value="UniProtKB-KW"/>
</dbReference>
<keyword evidence="1" id="KW-0479">Metal-binding</keyword>
<gene>
    <name evidence="5" type="ORF">CTEN210_14722</name>
</gene>
<name>A0AAD3HCJ6_9STRA</name>
<dbReference type="EMBL" id="BLLK01000061">
    <property type="protein sequence ID" value="GFH58246.1"/>
    <property type="molecule type" value="Genomic_DNA"/>
</dbReference>
<feature type="domain" description="PDEase" evidence="4">
    <location>
        <begin position="202"/>
        <end position="466"/>
    </location>
</feature>
<proteinExistence type="predicted"/>
<evidence type="ECO:0000256" key="2">
    <source>
        <dbReference type="ARBA" id="ARBA00022801"/>
    </source>
</evidence>
<reference evidence="5 6" key="1">
    <citation type="journal article" date="2021" name="Sci. Rep.">
        <title>The genome of the diatom Chaetoceros tenuissimus carries an ancient integrated fragment of an extant virus.</title>
        <authorList>
            <person name="Hongo Y."/>
            <person name="Kimura K."/>
            <person name="Takaki Y."/>
            <person name="Yoshida Y."/>
            <person name="Baba S."/>
            <person name="Kobayashi G."/>
            <person name="Nagasaki K."/>
            <person name="Hano T."/>
            <person name="Tomaru Y."/>
        </authorList>
    </citation>
    <scope>NUCLEOTIDE SEQUENCE [LARGE SCALE GENOMIC DNA]</scope>
    <source>
        <strain evidence="5 6">NIES-3715</strain>
    </source>
</reference>
<evidence type="ECO:0000313" key="6">
    <source>
        <dbReference type="Proteomes" id="UP001054902"/>
    </source>
</evidence>
<dbReference type="InterPro" id="IPR036971">
    <property type="entry name" value="PDEase_catalytic_dom_sf"/>
</dbReference>
<evidence type="ECO:0000313" key="5">
    <source>
        <dbReference type="EMBL" id="GFH58246.1"/>
    </source>
</evidence>
<protein>
    <recommendedName>
        <fullName evidence="4">PDEase domain-containing protein</fullName>
    </recommendedName>
</protein>
<evidence type="ECO:0000256" key="1">
    <source>
        <dbReference type="ARBA" id="ARBA00022723"/>
    </source>
</evidence>
<evidence type="ECO:0000256" key="3">
    <source>
        <dbReference type="SAM" id="Coils"/>
    </source>
</evidence>
<organism evidence="5 6">
    <name type="scientific">Chaetoceros tenuissimus</name>
    <dbReference type="NCBI Taxonomy" id="426638"/>
    <lineage>
        <taxon>Eukaryota</taxon>
        <taxon>Sar</taxon>
        <taxon>Stramenopiles</taxon>
        <taxon>Ochrophyta</taxon>
        <taxon>Bacillariophyta</taxon>
        <taxon>Coscinodiscophyceae</taxon>
        <taxon>Chaetocerotophycidae</taxon>
        <taxon>Chaetocerotales</taxon>
        <taxon>Chaetocerotaceae</taxon>
        <taxon>Chaetoceros</taxon>
    </lineage>
</organism>
<dbReference type="SUPFAM" id="SSF109604">
    <property type="entry name" value="HD-domain/PDEase-like"/>
    <property type="match status" value="1"/>
</dbReference>
<evidence type="ECO:0000259" key="4">
    <source>
        <dbReference type="Pfam" id="PF00233"/>
    </source>
</evidence>
<accession>A0AAD3HCJ6</accession>
<dbReference type="AlphaFoldDB" id="A0AAD3HCJ6"/>
<dbReference type="GO" id="GO:0007165">
    <property type="term" value="P:signal transduction"/>
    <property type="evidence" value="ECO:0007669"/>
    <property type="project" value="InterPro"/>
</dbReference>